<comment type="subcellular location">
    <subcellularLocation>
        <location evidence="2">Cytoplasm</location>
    </subcellularLocation>
    <subcellularLocation>
        <location evidence="1">Nucleus</location>
    </subcellularLocation>
</comment>
<keyword evidence="6 15" id="KW-0436">Ligase</keyword>
<proteinExistence type="inferred from homology"/>
<feature type="region of interest" description="Disordered" evidence="16">
    <location>
        <begin position="563"/>
        <end position="586"/>
    </location>
</feature>
<evidence type="ECO:0000256" key="5">
    <source>
        <dbReference type="ARBA" id="ARBA00022555"/>
    </source>
</evidence>
<dbReference type="PANTHER" id="PTHR46264:SF4">
    <property type="entry name" value="TYROSINE--TRNA LIGASE, CYTOPLASMIC"/>
    <property type="match status" value="1"/>
</dbReference>
<evidence type="ECO:0000256" key="6">
    <source>
        <dbReference type="ARBA" id="ARBA00022598"/>
    </source>
</evidence>
<dbReference type="GO" id="GO:0000049">
    <property type="term" value="F:tRNA binding"/>
    <property type="evidence" value="ECO:0007669"/>
    <property type="project" value="UniProtKB-UniRule"/>
</dbReference>
<dbReference type="InterPro" id="IPR001412">
    <property type="entry name" value="aa-tRNA-synth_I_CS"/>
</dbReference>
<keyword evidence="10 15" id="KW-0648">Protein biosynthesis</keyword>
<evidence type="ECO:0000256" key="12">
    <source>
        <dbReference type="ARBA" id="ARBA00023242"/>
    </source>
</evidence>
<evidence type="ECO:0000256" key="8">
    <source>
        <dbReference type="ARBA" id="ARBA00022840"/>
    </source>
</evidence>
<dbReference type="GO" id="GO:0005524">
    <property type="term" value="F:ATP binding"/>
    <property type="evidence" value="ECO:0007669"/>
    <property type="project" value="UniProtKB-KW"/>
</dbReference>
<gene>
    <name evidence="18" type="ORF">CDAUBV1_LOCUS10246</name>
</gene>
<feature type="compositionally biased region" description="Polar residues" evidence="16">
    <location>
        <begin position="841"/>
        <end position="867"/>
    </location>
</feature>
<comment type="similarity">
    <text evidence="3 15">Belongs to the class-I aminoacyl-tRNA synthetase family.</text>
</comment>
<dbReference type="InterPro" id="IPR014729">
    <property type="entry name" value="Rossmann-like_a/b/a_fold"/>
</dbReference>
<keyword evidence="5 14" id="KW-0820">tRNA-binding</keyword>
<evidence type="ECO:0000259" key="17">
    <source>
        <dbReference type="PROSITE" id="PS50886"/>
    </source>
</evidence>
<evidence type="ECO:0000256" key="11">
    <source>
        <dbReference type="ARBA" id="ARBA00023146"/>
    </source>
</evidence>
<dbReference type="Gene3D" id="1.10.240.10">
    <property type="entry name" value="Tyrosyl-Transfer RNA Synthetase"/>
    <property type="match status" value="2"/>
</dbReference>
<dbReference type="Gene3D" id="2.40.50.140">
    <property type="entry name" value="Nucleic acid-binding proteins"/>
    <property type="match status" value="1"/>
</dbReference>
<dbReference type="Pfam" id="PF01588">
    <property type="entry name" value="tRNA_bind"/>
    <property type="match status" value="1"/>
</dbReference>
<dbReference type="InterPro" id="IPR050489">
    <property type="entry name" value="Tyr-tRNA_synthase"/>
</dbReference>
<feature type="domain" description="TRNA-binding" evidence="17">
    <location>
        <begin position="891"/>
        <end position="1003"/>
    </location>
</feature>
<dbReference type="SUPFAM" id="SSF52374">
    <property type="entry name" value="Nucleotidylyl transferase"/>
    <property type="match status" value="2"/>
</dbReference>
<dbReference type="AlphaFoldDB" id="A0AAV2TMC7"/>
<dbReference type="CDD" id="cd00805">
    <property type="entry name" value="TyrRS_core"/>
    <property type="match status" value="1"/>
</dbReference>
<organism evidence="18 19">
    <name type="scientific">Calicophoron daubneyi</name>
    <name type="common">Rumen fluke</name>
    <name type="synonym">Paramphistomum daubneyi</name>
    <dbReference type="NCBI Taxonomy" id="300641"/>
    <lineage>
        <taxon>Eukaryota</taxon>
        <taxon>Metazoa</taxon>
        <taxon>Spiralia</taxon>
        <taxon>Lophotrochozoa</taxon>
        <taxon>Platyhelminthes</taxon>
        <taxon>Trematoda</taxon>
        <taxon>Digenea</taxon>
        <taxon>Plagiorchiida</taxon>
        <taxon>Pronocephalata</taxon>
        <taxon>Paramphistomoidea</taxon>
        <taxon>Paramphistomidae</taxon>
        <taxon>Calicophoron</taxon>
    </lineage>
</organism>
<dbReference type="EMBL" id="CAXLJL010000290">
    <property type="protein sequence ID" value="CAL5136168.1"/>
    <property type="molecule type" value="Genomic_DNA"/>
</dbReference>
<dbReference type="NCBIfam" id="NF006330">
    <property type="entry name" value="PRK08560.1"/>
    <property type="match status" value="1"/>
</dbReference>
<reference evidence="18" key="1">
    <citation type="submission" date="2024-06" db="EMBL/GenBank/DDBJ databases">
        <authorList>
            <person name="Liu X."/>
            <person name="Lenzi L."/>
            <person name="Haldenby T S."/>
            <person name="Uol C."/>
        </authorList>
    </citation>
    <scope>NUCLEOTIDE SEQUENCE</scope>
</reference>
<feature type="compositionally biased region" description="Polar residues" evidence="16">
    <location>
        <begin position="566"/>
        <end position="577"/>
    </location>
</feature>
<accession>A0AAV2TMC7</accession>
<keyword evidence="4" id="KW-0963">Cytoplasm</keyword>
<evidence type="ECO:0000256" key="15">
    <source>
        <dbReference type="RuleBase" id="RU361234"/>
    </source>
</evidence>
<dbReference type="InterPro" id="IPR002307">
    <property type="entry name" value="Tyr-tRNA-ligase"/>
</dbReference>
<evidence type="ECO:0000313" key="18">
    <source>
        <dbReference type="EMBL" id="CAL5136168.1"/>
    </source>
</evidence>
<evidence type="ECO:0000256" key="13">
    <source>
        <dbReference type="ARBA" id="ARBA00048400"/>
    </source>
</evidence>
<dbReference type="PANTHER" id="PTHR46264">
    <property type="entry name" value="TYROSINE-TRNA LIGASE"/>
    <property type="match status" value="1"/>
</dbReference>
<keyword evidence="11 15" id="KW-0030">Aminoacyl-tRNA synthetase</keyword>
<sequence>MADAKHQLIVRNLQEVVGDEELRRILQKPDTSLAVYWGTATTGRPHVGYFVPVIKLADMLHAGCKVIILFADLHAYLDNMKAPWPLLRLRTQYYESVIKGMLKSIKVPLEQLVFVRGADYQLAEPYSQDVYRLLAITSVRDARKAGAEVVKQVSNPLVSGLLYPLLQALDEVHLRVDAQFGGVDQRKIFMFAEKYLPHLKQRKRVHLMNPMVPGLAGAKMSSSEADSKIDLLDSPADVEHKLSGALCPPSMSADQGNGVLSFLKYVVFPLTPPDVGLSLSGCSKTYKDYTALELDYLSGSVSAESLKDAVAKCLNERLDVIRADFQDEHLANLAKRAYPSTADIVTASSSKWMLTRWFDVILKNYWVRSLGHLLAPFLPSFLTNFGHVSLDEPETVTGSKSDVFKVMDDAINNSPVIKDKEAVLSAFEEEFPNSRPEVSVILSRLDRLRCLWSMTPSGLPHLGHSIPLRKLAHLSQFDGVHVIILVNNVAAHLEDNVPWDLVVARGEFCRTVLNSLFVALGGRSHQLICLLGSEFQYSGDYMLNFYRLVSLVPEADCVAASDFSPKATSNDGDQQSPGDLGDAEGPVASGSVERCLLGRLLLPCTDLVDTVYLGADVRIASPTRAQARRIFQQKFVSSFTQTNETVHLSHPMLLSLQAETVPLSPGSQEITAQPMRTCVPASRFQGPPTAQTLANQLEDCVLPLVEPAIPGAEKVPLASVKRRLKRAFCQPGNVTINPVLDIYRLVLLPDLPAGSPIIINRSEKNGGPLRICPTNADTESRWNELRNSFAQMLLHPGDLKPAVEEALSFRNPDSISARLSRALPPWPELSKLLDAAFPAPNSGSSKTKQKPKNTPLSNGEDTVSSVKQNTKVLYSSVDEDSPSGIMSGDIDPNVVDLRVGRVLSATVHPNADTLYVEEVDFGSQLGHRTVVSGLVGLVPLEQLQDLKAVFVTNLKPMKMRGIESQAMLLCATHTPNESAEGVSKIVRPLAVPADLGKLGDRLVFYSLSSDEQVREPESLINPKTKLWDRIYPDFRLSPDDRCVQWRDRRLGLHSSKQWIIGPKDIPFDVTIR</sequence>
<dbReference type="GO" id="GO:0005634">
    <property type="term" value="C:nucleus"/>
    <property type="evidence" value="ECO:0007669"/>
    <property type="project" value="UniProtKB-SubCell"/>
</dbReference>
<dbReference type="Gene3D" id="3.40.50.620">
    <property type="entry name" value="HUPs"/>
    <property type="match status" value="2"/>
</dbReference>
<evidence type="ECO:0000256" key="2">
    <source>
        <dbReference type="ARBA" id="ARBA00004496"/>
    </source>
</evidence>
<dbReference type="GO" id="GO:0004831">
    <property type="term" value="F:tyrosine-tRNA ligase activity"/>
    <property type="evidence" value="ECO:0007669"/>
    <property type="project" value="UniProtKB-EC"/>
</dbReference>
<keyword evidence="9 14" id="KW-0694">RNA-binding</keyword>
<evidence type="ECO:0000256" key="3">
    <source>
        <dbReference type="ARBA" id="ARBA00005594"/>
    </source>
</evidence>
<evidence type="ECO:0000313" key="19">
    <source>
        <dbReference type="Proteomes" id="UP001497525"/>
    </source>
</evidence>
<keyword evidence="8 15" id="KW-0067">ATP-binding</keyword>
<comment type="catalytic activity">
    <reaction evidence="13">
        <text>tRNA(Tyr) + L-tyrosine + ATP = L-tyrosyl-tRNA(Tyr) + AMP + diphosphate + H(+)</text>
        <dbReference type="Rhea" id="RHEA:10220"/>
        <dbReference type="Rhea" id="RHEA-COMP:9706"/>
        <dbReference type="Rhea" id="RHEA-COMP:9707"/>
        <dbReference type="ChEBI" id="CHEBI:15378"/>
        <dbReference type="ChEBI" id="CHEBI:30616"/>
        <dbReference type="ChEBI" id="CHEBI:33019"/>
        <dbReference type="ChEBI" id="CHEBI:58315"/>
        <dbReference type="ChEBI" id="CHEBI:78442"/>
        <dbReference type="ChEBI" id="CHEBI:78536"/>
        <dbReference type="ChEBI" id="CHEBI:456215"/>
        <dbReference type="EC" id="6.1.1.1"/>
    </reaction>
    <physiologicalReaction direction="left-to-right" evidence="13">
        <dbReference type="Rhea" id="RHEA:10221"/>
    </physiologicalReaction>
</comment>
<dbReference type="Pfam" id="PF00579">
    <property type="entry name" value="tRNA-synt_1b"/>
    <property type="match status" value="2"/>
</dbReference>
<dbReference type="PROSITE" id="PS00178">
    <property type="entry name" value="AA_TRNA_LIGASE_I"/>
    <property type="match status" value="1"/>
</dbReference>
<dbReference type="PROSITE" id="PS50886">
    <property type="entry name" value="TRBD"/>
    <property type="match status" value="1"/>
</dbReference>
<dbReference type="Proteomes" id="UP001497525">
    <property type="component" value="Unassembled WGS sequence"/>
</dbReference>
<comment type="caution">
    <text evidence="18">The sequence shown here is derived from an EMBL/GenBank/DDBJ whole genome shotgun (WGS) entry which is preliminary data.</text>
</comment>
<evidence type="ECO:0000256" key="7">
    <source>
        <dbReference type="ARBA" id="ARBA00022741"/>
    </source>
</evidence>
<evidence type="ECO:0000256" key="14">
    <source>
        <dbReference type="PROSITE-ProRule" id="PRU00209"/>
    </source>
</evidence>
<dbReference type="SUPFAM" id="SSF50249">
    <property type="entry name" value="Nucleic acid-binding proteins"/>
    <property type="match status" value="1"/>
</dbReference>
<dbReference type="InterPro" id="IPR012340">
    <property type="entry name" value="NA-bd_OB-fold"/>
</dbReference>
<evidence type="ECO:0000256" key="10">
    <source>
        <dbReference type="ARBA" id="ARBA00022917"/>
    </source>
</evidence>
<evidence type="ECO:0000256" key="1">
    <source>
        <dbReference type="ARBA" id="ARBA00004123"/>
    </source>
</evidence>
<dbReference type="FunFam" id="3.40.50.620:FF:000040">
    <property type="entry name" value="Tyrosine--tRNA ligase"/>
    <property type="match status" value="1"/>
</dbReference>
<dbReference type="InterPro" id="IPR002305">
    <property type="entry name" value="aa-tRNA-synth_Ic"/>
</dbReference>
<evidence type="ECO:0000256" key="4">
    <source>
        <dbReference type="ARBA" id="ARBA00022490"/>
    </source>
</evidence>
<feature type="region of interest" description="Disordered" evidence="16">
    <location>
        <begin position="837"/>
        <end position="867"/>
    </location>
</feature>
<evidence type="ECO:0000256" key="16">
    <source>
        <dbReference type="SAM" id="MobiDB-lite"/>
    </source>
</evidence>
<dbReference type="GO" id="GO:0005737">
    <property type="term" value="C:cytoplasm"/>
    <property type="evidence" value="ECO:0007669"/>
    <property type="project" value="UniProtKB-SubCell"/>
</dbReference>
<dbReference type="PRINTS" id="PR01040">
    <property type="entry name" value="TRNASYNTHTYR"/>
</dbReference>
<keyword evidence="7 15" id="KW-0547">Nucleotide-binding</keyword>
<dbReference type="NCBIfam" id="TIGR00234">
    <property type="entry name" value="tyrS"/>
    <property type="match status" value="1"/>
</dbReference>
<name>A0AAV2TMC7_CALDB</name>
<dbReference type="EC" id="6.1.1.1" evidence="15"/>
<dbReference type="InterPro" id="IPR002547">
    <property type="entry name" value="tRNA-bd_dom"/>
</dbReference>
<protein>
    <recommendedName>
        <fullName evidence="15">Tyrosine--tRNA ligase</fullName>
        <ecNumber evidence="15">6.1.1.1</ecNumber>
    </recommendedName>
    <alternativeName>
        <fullName evidence="15">Tyrosyl-tRNA synthetase</fullName>
    </alternativeName>
</protein>
<evidence type="ECO:0000256" key="9">
    <source>
        <dbReference type="ARBA" id="ARBA00022884"/>
    </source>
</evidence>
<dbReference type="GO" id="GO:0006437">
    <property type="term" value="P:tyrosyl-tRNA aminoacylation"/>
    <property type="evidence" value="ECO:0007669"/>
    <property type="project" value="InterPro"/>
</dbReference>
<keyword evidence="12" id="KW-0539">Nucleus</keyword>